<gene>
    <name evidence="3" type="ORF">GMJLKIPL_2506</name>
</gene>
<organism evidence="3 4">
    <name type="scientific">Methylobacterium isbiliense</name>
    <dbReference type="NCBI Taxonomy" id="315478"/>
    <lineage>
        <taxon>Bacteria</taxon>
        <taxon>Pseudomonadati</taxon>
        <taxon>Pseudomonadota</taxon>
        <taxon>Alphaproteobacteria</taxon>
        <taxon>Hyphomicrobiales</taxon>
        <taxon>Methylobacteriaceae</taxon>
        <taxon>Methylobacterium</taxon>
    </lineage>
</organism>
<evidence type="ECO:0000259" key="1">
    <source>
        <dbReference type="PROSITE" id="PS50883"/>
    </source>
</evidence>
<dbReference type="Pfam" id="PF00990">
    <property type="entry name" value="GGDEF"/>
    <property type="match status" value="1"/>
</dbReference>
<comment type="caution">
    <text evidence="3">The sequence shown here is derived from an EMBL/GenBank/DDBJ whole genome shotgun (WGS) entry which is preliminary data.</text>
</comment>
<dbReference type="InterPro" id="IPR029787">
    <property type="entry name" value="Nucleotide_cyclase"/>
</dbReference>
<name>A0ABQ4SDU6_9HYPH</name>
<dbReference type="SMART" id="SM00052">
    <property type="entry name" value="EAL"/>
    <property type="match status" value="1"/>
</dbReference>
<dbReference type="SUPFAM" id="SSF141868">
    <property type="entry name" value="EAL domain-like"/>
    <property type="match status" value="1"/>
</dbReference>
<dbReference type="PROSITE" id="PS50887">
    <property type="entry name" value="GGDEF"/>
    <property type="match status" value="1"/>
</dbReference>
<dbReference type="InterPro" id="IPR052155">
    <property type="entry name" value="Biofilm_reg_signaling"/>
</dbReference>
<protein>
    <submittedName>
        <fullName evidence="3">Signaling protein</fullName>
    </submittedName>
</protein>
<proteinExistence type="predicted"/>
<dbReference type="InterPro" id="IPR035919">
    <property type="entry name" value="EAL_sf"/>
</dbReference>
<evidence type="ECO:0000313" key="3">
    <source>
        <dbReference type="EMBL" id="GJE00583.1"/>
    </source>
</evidence>
<sequence>MIDILTRPFLIDGHILNVGTSIGIALAPTDGANPEQLMRNADLALYGAKEDGRGGYRMFEDGMNARMQARRTLELDLRRAIARQEFELHYQPQVDARSGRYDGAEALIRWHHPAHGLVSPAQFIPLAEETGLINAIGEWVLRTACAEARSWPDHLTVAVNLSPVQFRDVRLVAMIRSILAEAGLPGSRLEIEITEGTLMQDEERTFAVLGELRADGIRISMDDFGTGYSSLSTLHRFPFDKIKIDQSFVRRVPHDRDSVAIVRAIATLGASLGIKTTAEGVETDRQARFIAEEGCDQIQGYLVSRPVPAARIAVLFRDPRPLAATA</sequence>
<dbReference type="PANTHER" id="PTHR44757:SF2">
    <property type="entry name" value="BIOFILM ARCHITECTURE MAINTENANCE PROTEIN MBAA"/>
    <property type="match status" value="1"/>
</dbReference>
<reference evidence="3" key="1">
    <citation type="journal article" date="2021" name="Front. Microbiol.">
        <title>Comprehensive Comparative Genomics and Phenotyping of Methylobacterium Species.</title>
        <authorList>
            <person name="Alessa O."/>
            <person name="Ogura Y."/>
            <person name="Fujitani Y."/>
            <person name="Takami H."/>
            <person name="Hayashi T."/>
            <person name="Sahin N."/>
            <person name="Tani A."/>
        </authorList>
    </citation>
    <scope>NUCLEOTIDE SEQUENCE</scope>
    <source>
        <strain evidence="3">DSM 17168</strain>
    </source>
</reference>
<dbReference type="InterPro" id="IPR000160">
    <property type="entry name" value="GGDEF_dom"/>
</dbReference>
<dbReference type="Pfam" id="PF00563">
    <property type="entry name" value="EAL"/>
    <property type="match status" value="1"/>
</dbReference>
<dbReference type="CDD" id="cd01948">
    <property type="entry name" value="EAL"/>
    <property type="match status" value="1"/>
</dbReference>
<dbReference type="InterPro" id="IPR001633">
    <property type="entry name" value="EAL_dom"/>
</dbReference>
<dbReference type="PROSITE" id="PS50883">
    <property type="entry name" value="EAL"/>
    <property type="match status" value="1"/>
</dbReference>
<dbReference type="Gene3D" id="3.30.70.270">
    <property type="match status" value="1"/>
</dbReference>
<dbReference type="EMBL" id="BPQQ01000029">
    <property type="protein sequence ID" value="GJE00583.1"/>
    <property type="molecule type" value="Genomic_DNA"/>
</dbReference>
<evidence type="ECO:0000259" key="2">
    <source>
        <dbReference type="PROSITE" id="PS50887"/>
    </source>
</evidence>
<accession>A0ABQ4SDU6</accession>
<dbReference type="InterPro" id="IPR043128">
    <property type="entry name" value="Rev_trsase/Diguanyl_cyclase"/>
</dbReference>
<dbReference type="PANTHER" id="PTHR44757">
    <property type="entry name" value="DIGUANYLATE CYCLASE DGCP"/>
    <property type="match status" value="1"/>
</dbReference>
<feature type="domain" description="GGDEF" evidence="2">
    <location>
        <begin position="1"/>
        <end position="61"/>
    </location>
</feature>
<evidence type="ECO:0000313" key="4">
    <source>
        <dbReference type="Proteomes" id="UP001055153"/>
    </source>
</evidence>
<dbReference type="Gene3D" id="3.20.20.450">
    <property type="entry name" value="EAL domain"/>
    <property type="match status" value="1"/>
</dbReference>
<dbReference type="SUPFAM" id="SSF55073">
    <property type="entry name" value="Nucleotide cyclase"/>
    <property type="match status" value="1"/>
</dbReference>
<dbReference type="Proteomes" id="UP001055153">
    <property type="component" value="Unassembled WGS sequence"/>
</dbReference>
<keyword evidence="4" id="KW-1185">Reference proteome</keyword>
<feature type="domain" description="EAL" evidence="1">
    <location>
        <begin position="70"/>
        <end position="320"/>
    </location>
</feature>
<reference evidence="3" key="2">
    <citation type="submission" date="2021-08" db="EMBL/GenBank/DDBJ databases">
        <authorList>
            <person name="Tani A."/>
            <person name="Ola A."/>
            <person name="Ogura Y."/>
            <person name="Katsura K."/>
            <person name="Hayashi T."/>
        </authorList>
    </citation>
    <scope>NUCLEOTIDE SEQUENCE</scope>
    <source>
        <strain evidence="3">DSM 17168</strain>
    </source>
</reference>